<protein>
    <submittedName>
        <fullName evidence="1">Uncharacterized protein</fullName>
    </submittedName>
</protein>
<evidence type="ECO:0000313" key="2">
    <source>
        <dbReference type="Proteomes" id="UP001589627"/>
    </source>
</evidence>
<dbReference type="RefSeq" id="WP_378212938.1">
    <property type="nucleotide sequence ID" value="NZ_JBHLZP010000802.1"/>
</dbReference>
<gene>
    <name evidence="1" type="ORF">ACFFNX_47200</name>
</gene>
<proteinExistence type="predicted"/>
<dbReference type="EMBL" id="JBHLZP010000802">
    <property type="protein sequence ID" value="MFB9839758.1"/>
    <property type="molecule type" value="Genomic_DNA"/>
</dbReference>
<sequence length="64" mass="6899">WADRYGWAPLRQASIVRHTPGPLPDPSYATACRECTAPDPGGGYRPVEVPGIFRTRGGSVRMGS</sequence>
<name>A0ABV5YXK8_9ACTN</name>
<keyword evidence="2" id="KW-1185">Reference proteome</keyword>
<evidence type="ECO:0000313" key="1">
    <source>
        <dbReference type="EMBL" id="MFB9839758.1"/>
    </source>
</evidence>
<organism evidence="1 2">
    <name type="scientific">Actinoallomurus acaciae</name>
    <dbReference type="NCBI Taxonomy" id="502577"/>
    <lineage>
        <taxon>Bacteria</taxon>
        <taxon>Bacillati</taxon>
        <taxon>Actinomycetota</taxon>
        <taxon>Actinomycetes</taxon>
        <taxon>Streptosporangiales</taxon>
        <taxon>Thermomonosporaceae</taxon>
        <taxon>Actinoallomurus</taxon>
    </lineage>
</organism>
<feature type="non-terminal residue" evidence="1">
    <location>
        <position position="1"/>
    </location>
</feature>
<reference evidence="1 2" key="1">
    <citation type="submission" date="2024-09" db="EMBL/GenBank/DDBJ databases">
        <authorList>
            <person name="Sun Q."/>
            <person name="Mori K."/>
        </authorList>
    </citation>
    <scope>NUCLEOTIDE SEQUENCE [LARGE SCALE GENOMIC DNA]</scope>
    <source>
        <strain evidence="1 2">TBRC 0563</strain>
    </source>
</reference>
<accession>A0ABV5YXK8</accession>
<dbReference type="Proteomes" id="UP001589627">
    <property type="component" value="Unassembled WGS sequence"/>
</dbReference>
<comment type="caution">
    <text evidence="1">The sequence shown here is derived from an EMBL/GenBank/DDBJ whole genome shotgun (WGS) entry which is preliminary data.</text>
</comment>